<feature type="domain" description="Fibronectin type-III" evidence="2">
    <location>
        <begin position="646"/>
        <end position="778"/>
    </location>
</feature>
<dbReference type="InterPro" id="IPR036116">
    <property type="entry name" value="FN3_sf"/>
</dbReference>
<feature type="domain" description="Fibronectin type-III" evidence="2">
    <location>
        <begin position="445"/>
        <end position="612"/>
    </location>
</feature>
<dbReference type="Proteomes" id="UP000767947">
    <property type="component" value="Unassembled WGS sequence"/>
</dbReference>
<keyword evidence="1" id="KW-0378">Hydrolase</keyword>
<evidence type="ECO:0000313" key="4">
    <source>
        <dbReference type="Proteomes" id="UP000767947"/>
    </source>
</evidence>
<dbReference type="InterPro" id="IPR003961">
    <property type="entry name" value="FN3_dom"/>
</dbReference>
<dbReference type="SUPFAM" id="SSF49265">
    <property type="entry name" value="Fibronectin type III"/>
    <property type="match status" value="1"/>
</dbReference>
<dbReference type="InterPro" id="IPR008979">
    <property type="entry name" value="Galactose-bd-like_sf"/>
</dbReference>
<dbReference type="InterPro" id="IPR013783">
    <property type="entry name" value="Ig-like_fold"/>
</dbReference>
<evidence type="ECO:0000259" key="2">
    <source>
        <dbReference type="SMART" id="SM00060"/>
    </source>
</evidence>
<dbReference type="Gene3D" id="2.60.120.260">
    <property type="entry name" value="Galactose-binding domain-like"/>
    <property type="match status" value="1"/>
</dbReference>
<reference evidence="3 4" key="1">
    <citation type="submission" date="2020-02" db="EMBL/GenBank/DDBJ databases">
        <title>Flavobacterium sp. genome.</title>
        <authorList>
            <person name="Jung H.S."/>
            <person name="Baek J.H."/>
            <person name="Jeon C.O."/>
        </authorList>
    </citation>
    <scope>NUCLEOTIDE SEQUENCE [LARGE SCALE GENOMIC DNA]</scope>
    <source>
        <strain evidence="3 4">SE-s27</strain>
    </source>
</reference>
<keyword evidence="4" id="KW-1185">Reference proteome</keyword>
<dbReference type="InterPro" id="IPR045474">
    <property type="entry name" value="GEVED"/>
</dbReference>
<sequence length="2067" mass="220429">MNKTTYCLGKNAIGKLLFTVMFIFAFAGVSSGQTITITQSSSGITAGNYDSGMERTWTQNSVSFGGKALFKESNQARLQLQASNGVIYNTTALPGRITGITINQYGTARNYNLSGGTSRLVNNTSGNYTVSGTAVGSAGTSWGSTAFTSTNYTFFAIKLAVSNASYITSVVITYETTPSCTAPLTQATNFSGSAIGQNTATIGWSRGNGNEVLVVARAGSAVNTDPISGTNYTANAAFGSVDTQIGTGNYVVYKGVGTSVNLTSLTAGTTYHFAVYEYNTTGICFNTTELIGSVTTNQPPSLTITGSLSENTTLNGGQVTLTLANETFSDNSLLQSNFTLNNAPAGVTISNVQYSSPTSAIVTLAYDGTDFDTSVTNFNIAINSDELSVSTSTLNSNSLTITAVNETLTVGNMSSGFGDQCVNVLSNYRTFTISSSTVLKAGTISLATLNGFTYSETADNEEYTTTLSFTHAGGTLASKTIYVKFKPTVTTPAYSGNISITATSTTPVQTQATATRSVSGTGTNGTVSVATKTATTITHNSVSFGGTSVSTTCGTITAKGVVWGTTESPTIALETKTNEGAGTANYDSNITGLYPNTQYFYRAYATNSNGVTSYGENNNFTTALAPCNPETFSAGTAQASATTIVSGGSTNLSLTGASAASGLSYQWQRLTNGEWSDISLATNATYSATNITANTSYRCKVTCGEITKESASVVVSLTYCTPMFSGTSDFIVNFGLETITNNGSGFSIGGYGNFTHLLTNLTENTNYNASLTSSSGSGNHGVAIWIDFNDNKIFETGERVGTLSNVAQNQTVSVPITIPTGNIGVHRMRVIYQWNVAGNSITPCVSASYGEVEDYTVNIQAPPPALTVSPTSLSGFNYVVGNGASAPQSFEVSGTNLNGDDVELLVDSAFEISENENSGYAEDITLTAYDGSSKDIWVRLKAGQSVNSYNGSVLISGGGDSVTYEVSLSGNVYNTVDHSKLDWPMSGTIPEGEVFDVFIKAYEPGVTDTEGNQNQISAWVGYSNVSDTDNPNGENWTWIPAGFNSRTDGNSNYQYAANMNINPLPVGTYYYAARFQMGENAPYTYGGIQSGNNGGNWNGSTYKNGTLTITSNLVDWCNVQHPLSGTITQCDDYNVYARVYEDGLTTVEPNTENGNASKIQAWIGYSTTDNNPSNEGWTWIAATYNAKHGNNYEYTANLNGENLPAGTYYYASRFQKTGSTEYRYGGTNNNFWTTSGTLTINALTTPTATVATNVTDESFTANWNAVTGATSYELDVWSVGGTEAPELVKNGDFETGDRTDWEGAGNEYYVINTDTPYSGNNYVKRTVPEGSGATYRLEQTASVEIGKTYKFSFWYKDYLAANTNGLKNYTIQGTSGSIYIDSGNPKLPAASEWTKYEKEFTATQSSIKISIRSYEPVSIDGISLKSTDSSIENVSVTGNFPSFIMPAENPQPETYSHAITGLNDNTTYHYVVRAINGACETVSSNEITVRTSVIWNGTAWSNTAGPDETIDAIIEGEYITNEDGEFAAKSLIVRNNTITQTNGSLTVSNEDVVTVIGALHNQTGSATAVTIESGAVLLQNGTTNTNTGNITVKRNSSAIKRLDYTLWSSPVAGQEIYAFSPTTLKNRFYTYNTATDAYSAVPFTLTNLQYPAPMTSANTNDGINGTDTSNIQFATAKGYLIRVPWDHPTAPAVFAGQFTGVPNSGDITVEMSLAGAGYNAVGNPYPSKINIAAFLNANDDNTTKTLYFWRKTNNASETTYATINEFSYAGNQAPGGNVGGNSEYFDGVDFDEWAINVGQGFFVQASPEAIEEDSDDSKKLYFTNAMRRSQINHDQFFRTSSTNETQGLLWLNLLSASNPISQISVGYSTAATLEVDRGIDGKNINTDMYLASLIDGEGYAIQGRPSFEDTDEVPLSYKVATAGNHSIAIDHVSGIFADGQEIYLKDNLLGTIHNLTNGGAYNFTTNAGTFSERFEVVYANSALGVDKPTFNENQVVVYKNENSQFVVNTGNVEMSSIKVFDLRGRLLTTQDDINASQTNLQVDVATQVLLLQITSVDGMTVTKKIIK</sequence>
<dbReference type="Pfam" id="PF02018">
    <property type="entry name" value="CBM_4_9"/>
    <property type="match status" value="1"/>
</dbReference>
<dbReference type="Pfam" id="PF20009">
    <property type="entry name" value="GEVED"/>
    <property type="match status" value="1"/>
</dbReference>
<gene>
    <name evidence="3" type="ORF">G6042_10165</name>
</gene>
<organism evidence="3 4">
    <name type="scientific">Flavobacterium solisilvae</name>
    <dbReference type="NCBI Taxonomy" id="1852019"/>
    <lineage>
        <taxon>Bacteria</taxon>
        <taxon>Pseudomonadati</taxon>
        <taxon>Bacteroidota</taxon>
        <taxon>Flavobacteriia</taxon>
        <taxon>Flavobacteriales</taxon>
        <taxon>Flavobacteriaceae</taxon>
        <taxon>Flavobacterium</taxon>
    </lineage>
</organism>
<comment type="caution">
    <text evidence="3">The sequence shown here is derived from an EMBL/GenBank/DDBJ whole genome shotgun (WGS) entry which is preliminary data.</text>
</comment>
<dbReference type="RefSeq" id="WP_169524321.1">
    <property type="nucleotide sequence ID" value="NZ_JAAMPT010000207.1"/>
</dbReference>
<proteinExistence type="predicted"/>
<dbReference type="InterPro" id="IPR003305">
    <property type="entry name" value="CenC_carb-bd"/>
</dbReference>
<feature type="domain" description="Fibronectin type-III" evidence="2">
    <location>
        <begin position="184"/>
        <end position="284"/>
    </location>
</feature>
<feature type="domain" description="Fibronectin type-III" evidence="2">
    <location>
        <begin position="1243"/>
        <end position="1482"/>
    </location>
</feature>
<protein>
    <recommendedName>
        <fullName evidence="2">Fibronectin type-III domain-containing protein</fullName>
    </recommendedName>
</protein>
<dbReference type="EMBL" id="JAAMPT010000207">
    <property type="protein sequence ID" value="NMH25627.1"/>
    <property type="molecule type" value="Genomic_DNA"/>
</dbReference>
<dbReference type="SUPFAM" id="SSF49785">
    <property type="entry name" value="Galactose-binding domain-like"/>
    <property type="match status" value="1"/>
</dbReference>
<evidence type="ECO:0000313" key="3">
    <source>
        <dbReference type="EMBL" id="NMH25627.1"/>
    </source>
</evidence>
<dbReference type="Gene3D" id="2.60.40.10">
    <property type="entry name" value="Immunoglobulins"/>
    <property type="match status" value="1"/>
</dbReference>
<dbReference type="SMART" id="SM00060">
    <property type="entry name" value="FN3"/>
    <property type="match status" value="4"/>
</dbReference>
<evidence type="ECO:0000256" key="1">
    <source>
        <dbReference type="ARBA" id="ARBA00022801"/>
    </source>
</evidence>
<accession>A0ABX1QTS2</accession>
<name>A0ABX1QTS2_9FLAO</name>